<evidence type="ECO:0000313" key="2">
    <source>
        <dbReference type="Proteomes" id="UP000001982"/>
    </source>
</evidence>
<organism evidence="1 2">
    <name type="scientific">Shewanella denitrificans (strain OS217 / ATCC BAA-1090 / DSM 15013)</name>
    <dbReference type="NCBI Taxonomy" id="318161"/>
    <lineage>
        <taxon>Bacteria</taxon>
        <taxon>Pseudomonadati</taxon>
        <taxon>Pseudomonadota</taxon>
        <taxon>Gammaproteobacteria</taxon>
        <taxon>Alteromonadales</taxon>
        <taxon>Shewanellaceae</taxon>
        <taxon>Shewanella</taxon>
    </lineage>
</organism>
<protein>
    <submittedName>
        <fullName evidence="1">Uncharacterized protein</fullName>
    </submittedName>
</protein>
<dbReference type="OrthoDB" id="2051973at2"/>
<dbReference type="HOGENOM" id="CLU_176177_0_0_6"/>
<dbReference type="RefSeq" id="WP_011494977.1">
    <property type="nucleotide sequence ID" value="NC_007954.1"/>
</dbReference>
<dbReference type="AlphaFoldDB" id="Q12RW5"/>
<dbReference type="SUPFAM" id="SSF54403">
    <property type="entry name" value="Cystatin/monellin"/>
    <property type="match status" value="1"/>
</dbReference>
<dbReference type="InterPro" id="IPR046350">
    <property type="entry name" value="Cystatin_sf"/>
</dbReference>
<proteinExistence type="predicted"/>
<dbReference type="EMBL" id="CP000302">
    <property type="protein sequence ID" value="ABE53811.1"/>
    <property type="molecule type" value="Genomic_DNA"/>
</dbReference>
<dbReference type="Proteomes" id="UP000001982">
    <property type="component" value="Chromosome"/>
</dbReference>
<reference evidence="1 2" key="1">
    <citation type="submission" date="2006-03" db="EMBL/GenBank/DDBJ databases">
        <title>Complete sequence of Shewanella denitrificans OS217.</title>
        <authorList>
            <consortium name="US DOE Joint Genome Institute"/>
            <person name="Copeland A."/>
            <person name="Lucas S."/>
            <person name="Lapidus A."/>
            <person name="Barry K."/>
            <person name="Detter J.C."/>
            <person name="Glavina del Rio T."/>
            <person name="Hammon N."/>
            <person name="Israni S."/>
            <person name="Dalin E."/>
            <person name="Tice H."/>
            <person name="Pitluck S."/>
            <person name="Brettin T."/>
            <person name="Bruce D."/>
            <person name="Han C."/>
            <person name="Tapia R."/>
            <person name="Gilna P."/>
            <person name="Kiss H."/>
            <person name="Schmutz J."/>
            <person name="Larimer F."/>
            <person name="Land M."/>
            <person name="Hauser L."/>
            <person name="Kyrpides N."/>
            <person name="Lykidis A."/>
            <person name="Richardson P."/>
        </authorList>
    </citation>
    <scope>NUCLEOTIDE SEQUENCE [LARGE SCALE GENOMIC DNA]</scope>
    <source>
        <strain evidence="2">OS217 / ATCC BAA-1090 / DSM 15013</strain>
    </source>
</reference>
<name>Q12RW5_SHEDO</name>
<evidence type="ECO:0000313" key="1">
    <source>
        <dbReference type="EMBL" id="ABE53811.1"/>
    </source>
</evidence>
<sequence>MSNQMLGAFGPYTSEINPEAKAAFADAMEHFVGVKYSPVAVASQVVSGTNYSFFCNAEVVVPGSTVYPTMVDVYKPLNGPAQLTHIGKLNR</sequence>
<keyword evidence="2" id="KW-1185">Reference proteome</keyword>
<dbReference type="KEGG" id="sdn:Sden_0519"/>
<gene>
    <name evidence="1" type="ordered locus">Sden_0519</name>
</gene>
<accession>Q12RW5</accession>
<dbReference type="eggNOG" id="ENOG50301WU">
    <property type="taxonomic scope" value="Bacteria"/>
</dbReference>